<reference evidence="5" key="1">
    <citation type="submission" date="2017-09" db="EMBL/GenBank/DDBJ databases">
        <title>FDA dAtabase for Regulatory Grade micrObial Sequences (FDA-ARGOS): Supporting development and validation of Infectious Disease Dx tests.</title>
        <authorList>
            <person name="Minogue T."/>
            <person name="Wolcott M."/>
            <person name="Wasieloski L."/>
            <person name="Aguilar W."/>
            <person name="Moore D."/>
            <person name="Tallon L."/>
            <person name="Sadzewicz L."/>
            <person name="Ott S."/>
            <person name="Zhao X."/>
            <person name="Nagaraj S."/>
            <person name="Vavikolanu K."/>
            <person name="Aluvathingal J."/>
            <person name="Nadendla S."/>
            <person name="Sichtig H."/>
        </authorList>
    </citation>
    <scope>NUCLEOTIDE SEQUENCE [LARGE SCALE GENOMIC DNA]</scope>
    <source>
        <strain evidence="5">FDAARGOS_390</strain>
    </source>
</reference>
<dbReference type="Gene3D" id="1.20.1270.180">
    <property type="match status" value="1"/>
</dbReference>
<dbReference type="Pfam" id="PF07007">
    <property type="entry name" value="LprI"/>
    <property type="match status" value="1"/>
</dbReference>
<evidence type="ECO:0000313" key="5">
    <source>
        <dbReference type="Proteomes" id="UP000220629"/>
    </source>
</evidence>
<proteinExistence type="predicted"/>
<keyword evidence="2" id="KW-0732">Signal</keyword>
<dbReference type="InterPro" id="IPR009739">
    <property type="entry name" value="LprI-like_N"/>
</dbReference>
<evidence type="ECO:0000259" key="3">
    <source>
        <dbReference type="Pfam" id="PF07007"/>
    </source>
</evidence>
<dbReference type="Proteomes" id="UP000220629">
    <property type="component" value="Unassembled WGS sequence"/>
</dbReference>
<protein>
    <submittedName>
        <fullName evidence="4">DUF1311 domain-containing protein</fullName>
    </submittedName>
</protein>
<feature type="region of interest" description="Disordered" evidence="1">
    <location>
        <begin position="1"/>
        <end position="25"/>
    </location>
</feature>
<dbReference type="EMBL" id="PDDY01000001">
    <property type="protein sequence ID" value="PEH40737.1"/>
    <property type="molecule type" value="Genomic_DNA"/>
</dbReference>
<name>A0A2A7SAP5_BURGA</name>
<feature type="domain" description="Lysozyme inhibitor LprI-like N-terminal" evidence="3">
    <location>
        <begin position="50"/>
        <end position="141"/>
    </location>
</feature>
<dbReference type="AlphaFoldDB" id="A0A2A7SAP5"/>
<feature type="signal peptide" evidence="2">
    <location>
        <begin position="1"/>
        <end position="47"/>
    </location>
</feature>
<evidence type="ECO:0000256" key="1">
    <source>
        <dbReference type="SAM" id="MobiDB-lite"/>
    </source>
</evidence>
<accession>A0A2A7SAP5</accession>
<comment type="caution">
    <text evidence="4">The sequence shown here is derived from an EMBL/GenBank/DDBJ whole genome shotgun (WGS) entry which is preliminary data.</text>
</comment>
<evidence type="ECO:0000256" key="2">
    <source>
        <dbReference type="SAM" id="SignalP"/>
    </source>
</evidence>
<feature type="chain" id="PRO_5012924826" evidence="2">
    <location>
        <begin position="48"/>
        <end position="307"/>
    </location>
</feature>
<organism evidence="4 5">
    <name type="scientific">Burkholderia gladioli</name>
    <name type="common">Pseudomonas marginata</name>
    <name type="synonym">Phytomonas marginata</name>
    <dbReference type="NCBI Taxonomy" id="28095"/>
    <lineage>
        <taxon>Bacteria</taxon>
        <taxon>Pseudomonadati</taxon>
        <taxon>Pseudomonadota</taxon>
        <taxon>Betaproteobacteria</taxon>
        <taxon>Burkholderiales</taxon>
        <taxon>Burkholderiaceae</taxon>
        <taxon>Burkholderia</taxon>
    </lineage>
</organism>
<evidence type="ECO:0000313" key="4">
    <source>
        <dbReference type="EMBL" id="PEH40737.1"/>
    </source>
</evidence>
<gene>
    <name evidence="4" type="ORF">CRM94_00300</name>
</gene>
<sequence>MSMSCSADATSDETRNRQPGDHVMPWPSPRALALLAAALLAAPVAQAIDCRKAASPIERMICADPRLQAADAAMGAAYAATLKAAGDEGIRAMLVASQRRWLLRRDAQPGHLDAVDDGQGPPDEAARREIVLKAIRDRTRVLSQGGIHNPYQRRLVEVALAQRTFEARYTGGPFAGYQTSCDFLPQAGSYSYGCFGTQRFQHHDRVCSVNQDWASGSVSERREVGRVVNGRLTAVASCSIGGGEAGQACPDDDAKGTAARWPAQLDAEATRNEAPPVPPAPLLDADVGEIDQGWLAACLGDAAYPPR</sequence>